<name>A0A8S5RFS4_9VIRU</name>
<dbReference type="EMBL" id="BK059101">
    <property type="protein sequence ID" value="DAE30011.1"/>
    <property type="molecule type" value="Genomic_DNA"/>
</dbReference>
<sequence>MNDINNKYLNTVSSKLKKVSMLLQYTHEKIIENQEIKRLVYYNNRNPLSKKGLTYSNQKVDQPDLTEEDVKDLITLLPFNPDMKITLSNGIFLNVPKAIFGSSNIVYIDVNVISASEYFEISNGLRLYEIANRISNIFDELYITDESYIEELGNLKFSLEDAESGRLSKDGNMLYTSLRFSINLVPLSRVVK</sequence>
<evidence type="ECO:0000313" key="1">
    <source>
        <dbReference type="EMBL" id="DAE30011.1"/>
    </source>
</evidence>
<reference evidence="1" key="1">
    <citation type="journal article" date="2021" name="Proc. Natl. Acad. Sci. U.S.A.">
        <title>A Catalog of Tens of Thousands of Viruses from Human Metagenomes Reveals Hidden Associations with Chronic Diseases.</title>
        <authorList>
            <person name="Tisza M.J."/>
            <person name="Buck C.B."/>
        </authorList>
    </citation>
    <scope>NUCLEOTIDE SEQUENCE</scope>
    <source>
        <strain evidence="1">CtE0n6</strain>
    </source>
</reference>
<accession>A0A8S5RFS4</accession>
<protein>
    <submittedName>
        <fullName evidence="1">Uncharacterized protein</fullName>
    </submittedName>
</protein>
<organism evidence="1">
    <name type="scientific">virus sp. ctE0n6</name>
    <dbReference type="NCBI Taxonomy" id="2827985"/>
    <lineage>
        <taxon>Viruses</taxon>
    </lineage>
</organism>
<proteinExistence type="predicted"/>